<evidence type="ECO:0000313" key="1">
    <source>
        <dbReference type="EMBL" id="MCC4310567.1"/>
    </source>
</evidence>
<proteinExistence type="predicted"/>
<name>A0A9Q3USD6_9GAMM</name>
<dbReference type="AlphaFoldDB" id="A0A9Q3USD6"/>
<sequence>MLAWLAFKNRLNQRLRRHFDVLLTLLPLKQINDLMGRHWYTFHAFDKARPA</sequence>
<keyword evidence="2" id="KW-1185">Reference proteome</keyword>
<organism evidence="1 2">
    <name type="scientific">Alloalcanivorax marinus</name>
    <dbReference type="NCBI Taxonomy" id="1177169"/>
    <lineage>
        <taxon>Bacteria</taxon>
        <taxon>Pseudomonadati</taxon>
        <taxon>Pseudomonadota</taxon>
        <taxon>Gammaproteobacteria</taxon>
        <taxon>Oceanospirillales</taxon>
        <taxon>Alcanivoracaceae</taxon>
        <taxon>Alloalcanivorax</taxon>
    </lineage>
</organism>
<dbReference type="Proteomes" id="UP001108027">
    <property type="component" value="Unassembled WGS sequence"/>
</dbReference>
<dbReference type="RefSeq" id="WP_228235286.1">
    <property type="nucleotide sequence ID" value="NZ_ARXL01000012.1"/>
</dbReference>
<reference evidence="1" key="1">
    <citation type="submission" date="2021-10" db="EMBL/GenBank/DDBJ databases">
        <title>The diversity and Nitrogen Metabolism of Culturable Nitrate-Utilizing Bacteria Within the Oxygen Minimum Zone of the Changjiang (Yangtze River)Estuary.</title>
        <authorList>
            <person name="Zhang D."/>
            <person name="Zheng J."/>
            <person name="Liu S."/>
            <person name="He W."/>
        </authorList>
    </citation>
    <scope>NUCLEOTIDE SEQUENCE</scope>
    <source>
        <strain evidence="1">FXH-223</strain>
    </source>
</reference>
<dbReference type="EMBL" id="JAJGNA010000045">
    <property type="protein sequence ID" value="MCC4310567.1"/>
    <property type="molecule type" value="Genomic_DNA"/>
</dbReference>
<evidence type="ECO:0000313" key="2">
    <source>
        <dbReference type="Proteomes" id="UP001108027"/>
    </source>
</evidence>
<protein>
    <submittedName>
        <fullName evidence="1">Uncharacterized protein</fullName>
    </submittedName>
</protein>
<accession>A0A9Q3USD6</accession>
<comment type="caution">
    <text evidence="1">The sequence shown here is derived from an EMBL/GenBank/DDBJ whole genome shotgun (WGS) entry which is preliminary data.</text>
</comment>
<gene>
    <name evidence="1" type="ORF">LL252_18535</name>
</gene>